<dbReference type="AlphaFoldDB" id="U6M2B7"/>
<dbReference type="GeneID" id="25338812"/>
<gene>
    <name evidence="1" type="ORF">EMWEY_00048260</name>
</gene>
<proteinExistence type="predicted"/>
<evidence type="ECO:0000313" key="2">
    <source>
        <dbReference type="Proteomes" id="UP000030763"/>
    </source>
</evidence>
<dbReference type="VEuPathDB" id="ToxoDB:EMWEY_00048260"/>
<accession>U6M2B7</accession>
<protein>
    <submittedName>
        <fullName evidence="1">Uncharacterized protein</fullName>
    </submittedName>
</protein>
<dbReference type="RefSeq" id="XP_013334799.1">
    <property type="nucleotide sequence ID" value="XM_013479345.1"/>
</dbReference>
<dbReference type="Proteomes" id="UP000030763">
    <property type="component" value="Unassembled WGS sequence"/>
</dbReference>
<dbReference type="OrthoDB" id="354545at2759"/>
<dbReference type="OMA" id="EHIFANA"/>
<sequence length="999" mass="113496">MESQATRSLVEHIFANANIPRILSRTLLGFAADIEDAVLNVVLNEYLDPNSLNDNIVRWTGVNINLQNLNFATSLSSIASYTQQNVRLHVPMMVENALRVVVEPLTQALSEFAADLSNTLLAVGAKELPSRALARPRTVHAELVKYYLEKSRVLDTEGQKYVYEAFLTAFSDQVLSVLNPRMTEGTPLGGSPMEKIIYNTALAPFENVADISMFTLWGKEWKLETKDYRMQFYSTVQAATYGLIGNLVLQVVICGNKIRLSFFVERITEEDPDARKLLKRLFRKPLLRFSFMEEPNRERGRGKIKIYTIEGERKLLCVLDTKQKPLMTQSFAQVDFVHTINDTIKEYINTEEQRITTPLSNLNSVFRGIKRVSELQKNADTFKTRSLFPLLLDYEYYTQPYWFSIDFHLVMGSPQHNSGPMQLTVIPKETAAHRTFSFDHFAHQKEIAQIPIQLHAPCRSTTDLKGTIRKVAAWITGKAIGGAAGCLRRVEYIRTEDKEELALWWVERAKLQTITIRVRAMNQPSSELPTRDRKEARLGRLTVRTMTRVMDSESANSGTLVYPSLRWLIFIFVSSRSVLAGSFRRERSLFGASALLQNQAEKRAQREQYSLKLNFFKVSRTATDPSWSLRINALLMQPKYAQLIDALGQQKEEFVENLANAYTAWVNQLHAVSTPGTGSTLSGEDLEAMCIDRTRLEECEKKYGMWGSLFFQEPKLQLGKTIARKRMVSPFLFKYWRIDRPSSSAKIAIGDLEDLEEYKHTATRTHNVQIISTLQASISILLNKYRQAIQEEEAGMDVRSDYKIQIMKYLHLVMLDVLKEAQNPNEEVTPATLSSSLRSAGYEVLVRLSNSNSSPFSSLEEEKERFAAIEGMAEMLYKDLQLPVRSIHLRSLYALRVKVYDGPVPLPFATKMVRSNPLAMHAGFQLFPIDYSILNACNGAGAGSYCPHPSVMWNHVYITLLVLTQLIQRRDAVSELLAADSFSQVTGQERTESALEQVI</sequence>
<keyword evidence="2" id="KW-1185">Reference proteome</keyword>
<reference evidence="1" key="1">
    <citation type="submission" date="2013-10" db="EMBL/GenBank/DDBJ databases">
        <title>Genomic analysis of the causative agents of coccidiosis in chickens.</title>
        <authorList>
            <person name="Reid A.J."/>
            <person name="Blake D."/>
            <person name="Billington K."/>
            <person name="Browne H."/>
            <person name="Dunn M."/>
            <person name="Hung S."/>
            <person name="Kawahara F."/>
            <person name="Miranda-Saavedra D."/>
            <person name="Mourier T."/>
            <person name="Nagra H."/>
            <person name="Otto T.D."/>
            <person name="Rawlings N."/>
            <person name="Sanchez A."/>
            <person name="Sanders M."/>
            <person name="Subramaniam C."/>
            <person name="Tay Y."/>
            <person name="Dear P."/>
            <person name="Doerig C."/>
            <person name="Gruber A."/>
            <person name="Parkinson J."/>
            <person name="Shirley M."/>
            <person name="Wan K.L."/>
            <person name="Berriman M."/>
            <person name="Tomley F."/>
            <person name="Pain A."/>
        </authorList>
    </citation>
    <scope>NUCLEOTIDE SEQUENCE [LARGE SCALE GENOMIC DNA]</scope>
    <source>
        <strain evidence="1">Weybridge</strain>
    </source>
</reference>
<organism evidence="1 2">
    <name type="scientific">Eimeria maxima</name>
    <name type="common">Coccidian parasite</name>
    <dbReference type="NCBI Taxonomy" id="5804"/>
    <lineage>
        <taxon>Eukaryota</taxon>
        <taxon>Sar</taxon>
        <taxon>Alveolata</taxon>
        <taxon>Apicomplexa</taxon>
        <taxon>Conoidasida</taxon>
        <taxon>Coccidia</taxon>
        <taxon>Eucoccidiorida</taxon>
        <taxon>Eimeriorina</taxon>
        <taxon>Eimeriidae</taxon>
        <taxon>Eimeria</taxon>
    </lineage>
</organism>
<name>U6M2B7_EIMMA</name>
<evidence type="ECO:0000313" key="1">
    <source>
        <dbReference type="EMBL" id="CDJ58151.1"/>
    </source>
</evidence>
<dbReference type="EMBL" id="HG719504">
    <property type="protein sequence ID" value="CDJ58151.1"/>
    <property type="molecule type" value="Genomic_DNA"/>
</dbReference>
<reference evidence="1" key="2">
    <citation type="submission" date="2013-10" db="EMBL/GenBank/DDBJ databases">
        <authorList>
            <person name="Aslett M."/>
        </authorList>
    </citation>
    <scope>NUCLEOTIDE SEQUENCE [LARGE SCALE GENOMIC DNA]</scope>
    <source>
        <strain evidence="1">Weybridge</strain>
    </source>
</reference>